<proteinExistence type="predicted"/>
<name>A0AA86RK27_9EUKA</name>
<evidence type="ECO:0000256" key="1">
    <source>
        <dbReference type="SAM" id="Phobius"/>
    </source>
</evidence>
<evidence type="ECO:0000313" key="2">
    <source>
        <dbReference type="EMBL" id="CAI9975981.1"/>
    </source>
</evidence>
<dbReference type="AlphaFoldDB" id="A0AA86RK27"/>
<keyword evidence="1" id="KW-1133">Transmembrane helix</keyword>
<keyword evidence="1" id="KW-0472">Membrane</keyword>
<gene>
    <name evidence="3" type="ORF">HINF_LOCUS51518</name>
    <name evidence="2" type="ORF">HINF_LOCUS63626</name>
</gene>
<dbReference type="EMBL" id="CATOUU010001171">
    <property type="protein sequence ID" value="CAI9975981.1"/>
    <property type="molecule type" value="Genomic_DNA"/>
</dbReference>
<feature type="transmembrane region" description="Helical" evidence="1">
    <location>
        <begin position="42"/>
        <end position="62"/>
    </location>
</feature>
<comment type="caution">
    <text evidence="2">The sequence shown here is derived from an EMBL/GenBank/DDBJ whole genome shotgun (WGS) entry which is preliminary data.</text>
</comment>
<evidence type="ECO:0000313" key="3">
    <source>
        <dbReference type="EMBL" id="CAL6064772.1"/>
    </source>
</evidence>
<keyword evidence="1" id="KW-0812">Transmembrane</keyword>
<protein>
    <submittedName>
        <fullName evidence="3">Hypothetical_protein</fullName>
    </submittedName>
</protein>
<keyword evidence="4" id="KW-1185">Reference proteome</keyword>
<reference evidence="3 4" key="2">
    <citation type="submission" date="2024-07" db="EMBL/GenBank/DDBJ databases">
        <authorList>
            <person name="Akdeniz Z."/>
        </authorList>
    </citation>
    <scope>NUCLEOTIDE SEQUENCE [LARGE SCALE GENOMIC DNA]</scope>
</reference>
<feature type="transmembrane region" description="Helical" evidence="1">
    <location>
        <begin position="74"/>
        <end position="96"/>
    </location>
</feature>
<evidence type="ECO:0000313" key="4">
    <source>
        <dbReference type="Proteomes" id="UP001642409"/>
    </source>
</evidence>
<accession>A0AA86RK27</accession>
<sequence length="260" mass="30954">MHGHAVPVYICKTYIQFQLQLTYIYCSSLFIVYQTEPSSVRVFYYLAFEYFVCFLEIVEFAVSPRHAFQNIRCLFNIIPLTINPLTYLLIILDFNFSWGERFGPDFEFKWVLNRVTLVLPLVLRSKLQHHVVERGPFVHVQVRLGDLLLIFYFELRLLEHYELVHSDLRQNVLLPVKPVQQLLPVHHSAFGVALLFMVQSMNAKYRFYISILKTNVNVKGKQMLQERKTQLIQQAMIDMQTIKLWGYQHWSKRLKYIGTW</sequence>
<reference evidence="2" key="1">
    <citation type="submission" date="2023-06" db="EMBL/GenBank/DDBJ databases">
        <authorList>
            <person name="Kurt Z."/>
        </authorList>
    </citation>
    <scope>NUCLEOTIDE SEQUENCE</scope>
</reference>
<dbReference type="EMBL" id="CAXDID020000252">
    <property type="protein sequence ID" value="CAL6064772.1"/>
    <property type="molecule type" value="Genomic_DNA"/>
</dbReference>
<organism evidence="2">
    <name type="scientific">Hexamita inflata</name>
    <dbReference type="NCBI Taxonomy" id="28002"/>
    <lineage>
        <taxon>Eukaryota</taxon>
        <taxon>Metamonada</taxon>
        <taxon>Diplomonadida</taxon>
        <taxon>Hexamitidae</taxon>
        <taxon>Hexamitinae</taxon>
        <taxon>Hexamita</taxon>
    </lineage>
</organism>
<dbReference type="Proteomes" id="UP001642409">
    <property type="component" value="Unassembled WGS sequence"/>
</dbReference>